<dbReference type="PANTHER" id="PTHR43034:SF2">
    <property type="entry name" value="ION-TRANSLOCATING OXIDOREDUCTASE COMPLEX SUBUNIT C"/>
    <property type="match status" value="1"/>
</dbReference>
<accession>A0A645C4V6</accession>
<evidence type="ECO:0000256" key="2">
    <source>
        <dbReference type="ARBA" id="ARBA00022723"/>
    </source>
</evidence>
<keyword evidence="3" id="KW-0408">Iron</keyword>
<proteinExistence type="inferred from homology"/>
<dbReference type="InterPro" id="IPR010208">
    <property type="entry name" value="Ion_transpt_RnfC/RsxC"/>
</dbReference>
<evidence type="ECO:0000259" key="5">
    <source>
        <dbReference type="PROSITE" id="PS51379"/>
    </source>
</evidence>
<dbReference type="Pfam" id="PF10531">
    <property type="entry name" value="SLBB"/>
    <property type="match status" value="1"/>
</dbReference>
<comment type="caution">
    <text evidence="6">The sequence shown here is derived from an EMBL/GenBank/DDBJ whole genome shotgun (WGS) entry which is preliminary data.</text>
</comment>
<dbReference type="InterPro" id="IPR019554">
    <property type="entry name" value="Soluble_ligand-bd"/>
</dbReference>
<dbReference type="GO" id="GO:0009055">
    <property type="term" value="F:electron transfer activity"/>
    <property type="evidence" value="ECO:0007669"/>
    <property type="project" value="InterPro"/>
</dbReference>
<protein>
    <submittedName>
        <fullName evidence="6">Electron transport complex subunit RnfC</fullName>
    </submittedName>
</protein>
<feature type="domain" description="4Fe-4S ferredoxin-type" evidence="5">
    <location>
        <begin position="160"/>
        <end position="191"/>
    </location>
</feature>
<dbReference type="PANTHER" id="PTHR43034">
    <property type="entry name" value="ION-TRANSLOCATING OXIDOREDUCTASE COMPLEX SUBUNIT C"/>
    <property type="match status" value="1"/>
</dbReference>
<dbReference type="InterPro" id="IPR017900">
    <property type="entry name" value="4Fe4S_Fe_S_CS"/>
</dbReference>
<dbReference type="PROSITE" id="PS51379">
    <property type="entry name" value="4FE4S_FER_2"/>
    <property type="match status" value="2"/>
</dbReference>
<dbReference type="Pfam" id="PF13237">
    <property type="entry name" value="Fer4_10"/>
    <property type="match status" value="1"/>
</dbReference>
<dbReference type="Gene3D" id="3.40.50.11540">
    <property type="entry name" value="NADH-ubiquinone oxidoreductase 51kDa subunit"/>
    <property type="match status" value="1"/>
</dbReference>
<dbReference type="InterPro" id="IPR011538">
    <property type="entry name" value="Nuo51_FMN-bd"/>
</dbReference>
<organism evidence="6">
    <name type="scientific">bioreactor metagenome</name>
    <dbReference type="NCBI Taxonomy" id="1076179"/>
    <lineage>
        <taxon>unclassified sequences</taxon>
        <taxon>metagenomes</taxon>
        <taxon>ecological metagenomes</taxon>
    </lineage>
</organism>
<feature type="domain" description="4Fe-4S ferredoxin-type" evidence="5">
    <location>
        <begin position="200"/>
        <end position="229"/>
    </location>
</feature>
<dbReference type="InterPro" id="IPR037225">
    <property type="entry name" value="Nuo51_FMN-bd_sf"/>
</dbReference>
<dbReference type="PROSITE" id="PS00198">
    <property type="entry name" value="4FE4S_FER_1"/>
    <property type="match status" value="2"/>
</dbReference>
<sequence>MIIAIEDNKPEAFKVLKNIAEKFNEDHVKLMTLESKYPQGAEKMMVQSATGRKVPPGKLPADVGCVVMNVASVAFISRYLKTGRPLISRSLTVDGSAIKDPKNVRVPIGTDIGEIIDFCGGFTEEPYKILTGGPMMGFAIVDTHLPVLKNNNAILAFDGQNTPIKKERDCIRCGRCAEVCPMSLMPTVIERLAKAHDADRLDKIGINVCMECGSCAYACPAGKPLVQYMRLAKSVVREAKQK</sequence>
<dbReference type="Gene3D" id="3.30.70.20">
    <property type="match status" value="1"/>
</dbReference>
<dbReference type="EMBL" id="VSSQ01023442">
    <property type="protein sequence ID" value="MPM70383.1"/>
    <property type="molecule type" value="Genomic_DNA"/>
</dbReference>
<keyword evidence="2" id="KW-0479">Metal-binding</keyword>
<keyword evidence="4" id="KW-0411">Iron-sulfur</keyword>
<dbReference type="Gene3D" id="3.10.20.600">
    <property type="match status" value="1"/>
</dbReference>
<dbReference type="HAMAP" id="MF_00461">
    <property type="entry name" value="RsxC_RnfC"/>
    <property type="match status" value="1"/>
</dbReference>
<keyword evidence="1" id="KW-0004">4Fe-4S</keyword>
<evidence type="ECO:0000256" key="1">
    <source>
        <dbReference type="ARBA" id="ARBA00022485"/>
    </source>
</evidence>
<name>A0A645C4V6_9ZZZZ</name>
<dbReference type="SUPFAM" id="SSF46548">
    <property type="entry name" value="alpha-helical ferredoxin"/>
    <property type="match status" value="1"/>
</dbReference>
<dbReference type="NCBIfam" id="TIGR01945">
    <property type="entry name" value="rnfC"/>
    <property type="match status" value="1"/>
</dbReference>
<dbReference type="SUPFAM" id="SSF142019">
    <property type="entry name" value="Nqo1 FMN-binding domain-like"/>
    <property type="match status" value="1"/>
</dbReference>
<dbReference type="GO" id="GO:0051539">
    <property type="term" value="F:4 iron, 4 sulfur cluster binding"/>
    <property type="evidence" value="ECO:0007669"/>
    <property type="project" value="UniProtKB-KW"/>
</dbReference>
<dbReference type="GO" id="GO:0046872">
    <property type="term" value="F:metal ion binding"/>
    <property type="evidence" value="ECO:0007669"/>
    <property type="project" value="UniProtKB-KW"/>
</dbReference>
<evidence type="ECO:0000313" key="6">
    <source>
        <dbReference type="EMBL" id="MPM70383.1"/>
    </source>
</evidence>
<dbReference type="InterPro" id="IPR017896">
    <property type="entry name" value="4Fe4S_Fe-S-bd"/>
</dbReference>
<dbReference type="GO" id="GO:0016020">
    <property type="term" value="C:membrane"/>
    <property type="evidence" value="ECO:0007669"/>
    <property type="project" value="InterPro"/>
</dbReference>
<gene>
    <name evidence="6" type="primary">rnfC_15</name>
    <name evidence="6" type="ORF">SDC9_117338</name>
</gene>
<reference evidence="6" key="1">
    <citation type="submission" date="2019-08" db="EMBL/GenBank/DDBJ databases">
        <authorList>
            <person name="Kucharzyk K."/>
            <person name="Murdoch R.W."/>
            <person name="Higgins S."/>
            <person name="Loffler F."/>
        </authorList>
    </citation>
    <scope>NUCLEOTIDE SEQUENCE</scope>
</reference>
<dbReference type="AlphaFoldDB" id="A0A645C4V6"/>
<evidence type="ECO:0000256" key="3">
    <source>
        <dbReference type="ARBA" id="ARBA00023004"/>
    </source>
</evidence>
<dbReference type="Pfam" id="PF01512">
    <property type="entry name" value="Complex1_51K"/>
    <property type="match status" value="1"/>
</dbReference>
<evidence type="ECO:0000256" key="4">
    <source>
        <dbReference type="ARBA" id="ARBA00023014"/>
    </source>
</evidence>